<feature type="transmembrane region" description="Helical" evidence="7">
    <location>
        <begin position="21"/>
        <end position="40"/>
    </location>
</feature>
<dbReference type="InterPro" id="IPR050250">
    <property type="entry name" value="Macrolide_Exporter_MacB"/>
</dbReference>
<dbReference type="RefSeq" id="WP_106188988.1">
    <property type="nucleotide sequence ID" value="NZ_PVTF01000006.1"/>
</dbReference>
<gene>
    <name evidence="9" type="ORF">CLV43_106161</name>
</gene>
<protein>
    <submittedName>
        <fullName evidence="9">Putative ABC transport system permease protein</fullName>
    </submittedName>
</protein>
<dbReference type="GO" id="GO:0022857">
    <property type="term" value="F:transmembrane transporter activity"/>
    <property type="evidence" value="ECO:0007669"/>
    <property type="project" value="TreeGrafter"/>
</dbReference>
<feature type="transmembrane region" description="Helical" evidence="7">
    <location>
        <begin position="422"/>
        <end position="444"/>
    </location>
</feature>
<keyword evidence="3 7" id="KW-0812">Transmembrane</keyword>
<proteinExistence type="inferred from homology"/>
<accession>A0A2T0T431</accession>
<keyword evidence="5 7" id="KW-0472">Membrane</keyword>
<reference evidence="9 10" key="1">
    <citation type="submission" date="2018-03" db="EMBL/GenBank/DDBJ databases">
        <title>Genomic Encyclopedia of Archaeal and Bacterial Type Strains, Phase II (KMG-II): from individual species to whole genera.</title>
        <authorList>
            <person name="Goeker M."/>
        </authorList>
    </citation>
    <scope>NUCLEOTIDE SEQUENCE [LARGE SCALE GENOMIC DNA]</scope>
    <source>
        <strain evidence="9 10">DSM 44720</strain>
    </source>
</reference>
<evidence type="ECO:0000256" key="5">
    <source>
        <dbReference type="ARBA" id="ARBA00023136"/>
    </source>
</evidence>
<feature type="transmembrane region" description="Helical" evidence="7">
    <location>
        <begin position="348"/>
        <end position="367"/>
    </location>
</feature>
<organism evidence="9 10">
    <name type="scientific">Umezawaea tangerina</name>
    <dbReference type="NCBI Taxonomy" id="84725"/>
    <lineage>
        <taxon>Bacteria</taxon>
        <taxon>Bacillati</taxon>
        <taxon>Actinomycetota</taxon>
        <taxon>Actinomycetes</taxon>
        <taxon>Pseudonocardiales</taxon>
        <taxon>Pseudonocardiaceae</taxon>
        <taxon>Umezawaea</taxon>
    </lineage>
</organism>
<sequence>MSALGRVVRSGVGRRRVQTAVIGLATAMAVAAAVLGGSLLTASAAPFDHAFDDQHGAHLSVRVDGEKATAAQVEASTKASGVTAAAGPFATVTAAARDKDGHDLPPLTVVGRADPGGAVDAVTLLTGAWATGPDQIVLSSDAPVGVDPSRSPLGRQLAFPDLPGSPTLTVVGLARSVSRTAGAWVAPSTIARLTRPGSTAGFQVLYRFAAADTAEQVEAGRAAVTAGIPAEAVSGTRSWLTLRQEAARETALLVPFLVAFGVLGLVMSVLIVGNVVAGAVGAGLRRIGVLKALGFTPAQVVRAHVAQALVPAAIGTAVGVVAGNLVALPVLAETRDLYGAATAAVDPLVNVVVVAAALVVVAVTAWASAWRAGRLRTVDALAVGRTGGPARGRLAAALASRLPLPRSVTLGLSRPFARPARAVAMLAAIVFGAAAVTLAVGLAASLTEVQSALDHDTADVTIGSPDLRLPPGVQAVQGPDGRTISRVPDTADRAAIDAAIDAQPGTLAHYSKATRPVVVAGLSSPCPVSGFTGDVSFAGYRMISGRWFTAPGEVVVPSTFLTATGTAVGDTAALDDQGRSVVVRIVGEVFDTRDDGMGIFTDAATLSDLKADSYSIAVRPGTDVAGYVTALDSALRPQSTTAEAATSRGTSDTLLLIAGITATLTLVLVAVAGLGVLNGVVLDTRERVHDIGVHKALGMTPRQTTATVLSSVVLVGLVGGALGVPAGMALHGEVMPAMARAAGTGMPSTVFTVYHPAELVLLGLGGLVIAVLGALLPAGWAARTRTATALRTE</sequence>
<evidence type="ECO:0000256" key="1">
    <source>
        <dbReference type="ARBA" id="ARBA00004651"/>
    </source>
</evidence>
<dbReference type="Proteomes" id="UP000239494">
    <property type="component" value="Unassembled WGS sequence"/>
</dbReference>
<dbReference type="Pfam" id="PF02687">
    <property type="entry name" value="FtsX"/>
    <property type="match status" value="2"/>
</dbReference>
<evidence type="ECO:0000256" key="2">
    <source>
        <dbReference type="ARBA" id="ARBA00022475"/>
    </source>
</evidence>
<keyword evidence="4 7" id="KW-1133">Transmembrane helix</keyword>
<evidence type="ECO:0000256" key="4">
    <source>
        <dbReference type="ARBA" id="ARBA00022989"/>
    </source>
</evidence>
<feature type="transmembrane region" description="Helical" evidence="7">
    <location>
        <begin position="252"/>
        <end position="284"/>
    </location>
</feature>
<dbReference type="InterPro" id="IPR003838">
    <property type="entry name" value="ABC3_permease_C"/>
</dbReference>
<comment type="caution">
    <text evidence="9">The sequence shown here is derived from an EMBL/GenBank/DDBJ whole genome shotgun (WGS) entry which is preliminary data.</text>
</comment>
<name>A0A2T0T431_9PSEU</name>
<evidence type="ECO:0000313" key="10">
    <source>
        <dbReference type="Proteomes" id="UP000239494"/>
    </source>
</evidence>
<feature type="transmembrane region" description="Helical" evidence="7">
    <location>
        <begin position="654"/>
        <end position="677"/>
    </location>
</feature>
<dbReference type="AlphaFoldDB" id="A0A2T0T431"/>
<evidence type="ECO:0000256" key="6">
    <source>
        <dbReference type="ARBA" id="ARBA00038076"/>
    </source>
</evidence>
<evidence type="ECO:0000256" key="7">
    <source>
        <dbReference type="SAM" id="Phobius"/>
    </source>
</evidence>
<keyword evidence="10" id="KW-1185">Reference proteome</keyword>
<evidence type="ECO:0000313" key="9">
    <source>
        <dbReference type="EMBL" id="PRY40426.1"/>
    </source>
</evidence>
<evidence type="ECO:0000256" key="3">
    <source>
        <dbReference type="ARBA" id="ARBA00022692"/>
    </source>
</evidence>
<feature type="domain" description="ABC3 transporter permease C-terminal" evidence="8">
    <location>
        <begin position="259"/>
        <end position="373"/>
    </location>
</feature>
<dbReference type="PANTHER" id="PTHR30572">
    <property type="entry name" value="MEMBRANE COMPONENT OF TRANSPORTER-RELATED"/>
    <property type="match status" value="1"/>
</dbReference>
<keyword evidence="2" id="KW-1003">Cell membrane</keyword>
<dbReference type="PANTHER" id="PTHR30572:SF4">
    <property type="entry name" value="ABC TRANSPORTER PERMEASE YTRF"/>
    <property type="match status" value="1"/>
</dbReference>
<feature type="transmembrane region" description="Helical" evidence="7">
    <location>
        <begin position="759"/>
        <end position="782"/>
    </location>
</feature>
<dbReference type="OrthoDB" id="3207485at2"/>
<comment type="subcellular location">
    <subcellularLocation>
        <location evidence="1">Cell membrane</location>
        <topology evidence="1">Multi-pass membrane protein</topology>
    </subcellularLocation>
</comment>
<comment type="similarity">
    <text evidence="6">Belongs to the ABC-4 integral membrane protein family.</text>
</comment>
<evidence type="ECO:0000259" key="8">
    <source>
        <dbReference type="Pfam" id="PF02687"/>
    </source>
</evidence>
<feature type="transmembrane region" description="Helical" evidence="7">
    <location>
        <begin position="708"/>
        <end position="730"/>
    </location>
</feature>
<feature type="domain" description="ABC3 transporter permease C-terminal" evidence="8">
    <location>
        <begin position="664"/>
        <end position="778"/>
    </location>
</feature>
<dbReference type="EMBL" id="PVTF01000006">
    <property type="protein sequence ID" value="PRY40426.1"/>
    <property type="molecule type" value="Genomic_DNA"/>
</dbReference>
<feature type="transmembrane region" description="Helical" evidence="7">
    <location>
        <begin position="305"/>
        <end position="328"/>
    </location>
</feature>
<dbReference type="GO" id="GO:0005886">
    <property type="term" value="C:plasma membrane"/>
    <property type="evidence" value="ECO:0007669"/>
    <property type="project" value="UniProtKB-SubCell"/>
</dbReference>